<dbReference type="Gene3D" id="3.40.630.30">
    <property type="match status" value="1"/>
</dbReference>
<protein>
    <submittedName>
        <fullName evidence="4">Putative acetyltransferase</fullName>
        <ecNumber evidence="4">2.3.1.-</ecNumber>
    </submittedName>
</protein>
<dbReference type="CDD" id="cd04301">
    <property type="entry name" value="NAT_SF"/>
    <property type="match status" value="1"/>
</dbReference>
<evidence type="ECO:0000313" key="5">
    <source>
        <dbReference type="Proteomes" id="UP000545037"/>
    </source>
</evidence>
<keyword evidence="2 4" id="KW-0012">Acyltransferase</keyword>
<dbReference type="Proteomes" id="UP000545037">
    <property type="component" value="Unassembled WGS sequence"/>
</dbReference>
<organism evidence="4 5">
    <name type="scientific">Brevundimonas variabilis</name>
    <dbReference type="NCBI Taxonomy" id="74312"/>
    <lineage>
        <taxon>Bacteria</taxon>
        <taxon>Pseudomonadati</taxon>
        <taxon>Pseudomonadota</taxon>
        <taxon>Alphaproteobacteria</taxon>
        <taxon>Caulobacterales</taxon>
        <taxon>Caulobacteraceae</taxon>
        <taxon>Brevundimonas</taxon>
    </lineage>
</organism>
<evidence type="ECO:0000256" key="1">
    <source>
        <dbReference type="ARBA" id="ARBA00022679"/>
    </source>
</evidence>
<dbReference type="InterPro" id="IPR016181">
    <property type="entry name" value="Acyl_CoA_acyltransferase"/>
</dbReference>
<proteinExistence type="predicted"/>
<dbReference type="AlphaFoldDB" id="A0A7W9FEP0"/>
<gene>
    <name evidence="4" type="ORF">GGR13_002270</name>
</gene>
<dbReference type="InterPro" id="IPR000182">
    <property type="entry name" value="GNAT_dom"/>
</dbReference>
<dbReference type="EMBL" id="JACHOR010000003">
    <property type="protein sequence ID" value="MBB5746666.1"/>
    <property type="molecule type" value="Genomic_DNA"/>
</dbReference>
<dbReference type="EC" id="2.3.1.-" evidence="4"/>
<dbReference type="RefSeq" id="WP_343060364.1">
    <property type="nucleotide sequence ID" value="NZ_JACHOR010000003.1"/>
</dbReference>
<comment type="caution">
    <text evidence="4">The sequence shown here is derived from an EMBL/GenBank/DDBJ whole genome shotgun (WGS) entry which is preliminary data.</text>
</comment>
<feature type="domain" description="N-acetyltransferase" evidence="3">
    <location>
        <begin position="9"/>
        <end position="155"/>
    </location>
</feature>
<reference evidence="4 5" key="1">
    <citation type="submission" date="2020-08" db="EMBL/GenBank/DDBJ databases">
        <title>Genomic Encyclopedia of Type Strains, Phase IV (KMG-IV): sequencing the most valuable type-strain genomes for metagenomic binning, comparative biology and taxonomic classification.</title>
        <authorList>
            <person name="Goeker M."/>
        </authorList>
    </citation>
    <scope>NUCLEOTIDE SEQUENCE [LARGE SCALE GENOMIC DNA]</scope>
    <source>
        <strain evidence="4 5">DSM 4737</strain>
    </source>
</reference>
<sequence length="162" mass="17335">MADASPVEANFADPTFLELVDLHLSAMREHSPPDSVHALGASGLAEDGTSAFVILQDGRAVSMGALRQVDEGTFEIKSMRTHPHHLGQGHGRSMLEHLIARAAALSARRVSLETGSGLAFEPALALYRSRGFVPGPAFGNYEATAFNQFLHLDLTPDTEFPA</sequence>
<dbReference type="PANTHER" id="PTHR43877:SF5">
    <property type="entry name" value="BLL8307 PROTEIN"/>
    <property type="match status" value="1"/>
</dbReference>
<evidence type="ECO:0000313" key="4">
    <source>
        <dbReference type="EMBL" id="MBB5746666.1"/>
    </source>
</evidence>
<dbReference type="PROSITE" id="PS51186">
    <property type="entry name" value="GNAT"/>
    <property type="match status" value="1"/>
</dbReference>
<evidence type="ECO:0000259" key="3">
    <source>
        <dbReference type="PROSITE" id="PS51186"/>
    </source>
</evidence>
<keyword evidence="5" id="KW-1185">Reference proteome</keyword>
<dbReference type="InterPro" id="IPR050832">
    <property type="entry name" value="Bact_Acetyltransf"/>
</dbReference>
<evidence type="ECO:0000256" key="2">
    <source>
        <dbReference type="ARBA" id="ARBA00023315"/>
    </source>
</evidence>
<dbReference type="Pfam" id="PF00583">
    <property type="entry name" value="Acetyltransf_1"/>
    <property type="match status" value="1"/>
</dbReference>
<accession>A0A7W9FEP0</accession>
<dbReference type="SUPFAM" id="SSF55729">
    <property type="entry name" value="Acyl-CoA N-acyltransferases (Nat)"/>
    <property type="match status" value="1"/>
</dbReference>
<dbReference type="GO" id="GO:0016747">
    <property type="term" value="F:acyltransferase activity, transferring groups other than amino-acyl groups"/>
    <property type="evidence" value="ECO:0007669"/>
    <property type="project" value="InterPro"/>
</dbReference>
<dbReference type="PANTHER" id="PTHR43877">
    <property type="entry name" value="AMINOALKYLPHOSPHONATE N-ACETYLTRANSFERASE-RELATED-RELATED"/>
    <property type="match status" value="1"/>
</dbReference>
<keyword evidence="1 4" id="KW-0808">Transferase</keyword>
<name>A0A7W9FEP0_9CAUL</name>